<protein>
    <submittedName>
        <fullName evidence="2">Uncharacterized protein</fullName>
    </submittedName>
</protein>
<feature type="non-terminal residue" evidence="2">
    <location>
        <position position="234"/>
    </location>
</feature>
<dbReference type="EMBL" id="CATQJA010002665">
    <property type="protein sequence ID" value="CAJ0583134.1"/>
    <property type="molecule type" value="Genomic_DNA"/>
</dbReference>
<gene>
    <name evidence="2" type="ORF">MSPICULIGERA_LOCUS21238</name>
</gene>
<comment type="caution">
    <text evidence="2">The sequence shown here is derived from an EMBL/GenBank/DDBJ whole genome shotgun (WGS) entry which is preliminary data.</text>
</comment>
<proteinExistence type="predicted"/>
<feature type="signal peptide" evidence="1">
    <location>
        <begin position="1"/>
        <end position="15"/>
    </location>
</feature>
<keyword evidence="1" id="KW-0732">Signal</keyword>
<dbReference type="Proteomes" id="UP001177023">
    <property type="component" value="Unassembled WGS sequence"/>
</dbReference>
<accession>A0AA36DB99</accession>
<reference evidence="2" key="1">
    <citation type="submission" date="2023-06" db="EMBL/GenBank/DDBJ databases">
        <authorList>
            <person name="Delattre M."/>
        </authorList>
    </citation>
    <scope>NUCLEOTIDE SEQUENCE</scope>
    <source>
        <strain evidence="2">AF72</strain>
    </source>
</reference>
<evidence type="ECO:0000256" key="1">
    <source>
        <dbReference type="SAM" id="SignalP"/>
    </source>
</evidence>
<organism evidence="2 3">
    <name type="scientific">Mesorhabditis spiculigera</name>
    <dbReference type="NCBI Taxonomy" id="96644"/>
    <lineage>
        <taxon>Eukaryota</taxon>
        <taxon>Metazoa</taxon>
        <taxon>Ecdysozoa</taxon>
        <taxon>Nematoda</taxon>
        <taxon>Chromadorea</taxon>
        <taxon>Rhabditida</taxon>
        <taxon>Rhabditina</taxon>
        <taxon>Rhabditomorpha</taxon>
        <taxon>Rhabditoidea</taxon>
        <taxon>Rhabditidae</taxon>
        <taxon>Mesorhabditinae</taxon>
        <taxon>Mesorhabditis</taxon>
    </lineage>
</organism>
<sequence>MLLLIALISIWTAEAFRSATPINIDRCRDHEWIHRDYIVYTCAVDGDVRTIKPFACDPTRGASTHLFLAPLAVNRTKYHDSFIYECKQNETDGSILFHAISCYPGNGVHLMKPGEVAAAKRGGTYFCYKDLDGILRLRYERPIHNHCDNGDPTDIACKMGTAETVYNSEYSHGRPFTIDVSTNVPKGPTVLGRIARNRVNGTKAVPRGFLVKAIANKISLDQFLESDRIGYAKN</sequence>
<name>A0AA36DB99_9BILA</name>
<evidence type="ECO:0000313" key="2">
    <source>
        <dbReference type="EMBL" id="CAJ0583134.1"/>
    </source>
</evidence>
<evidence type="ECO:0000313" key="3">
    <source>
        <dbReference type="Proteomes" id="UP001177023"/>
    </source>
</evidence>
<feature type="chain" id="PRO_5041377453" evidence="1">
    <location>
        <begin position="16"/>
        <end position="234"/>
    </location>
</feature>
<dbReference type="AlphaFoldDB" id="A0AA36DB99"/>
<keyword evidence="3" id="KW-1185">Reference proteome</keyword>